<gene>
    <name evidence="1" type="ORF">GDO54_017149</name>
</gene>
<keyword evidence="2" id="KW-1185">Reference proteome</keyword>
<evidence type="ECO:0000313" key="1">
    <source>
        <dbReference type="EMBL" id="DBA20359.1"/>
    </source>
</evidence>
<accession>A0AAV3A012</accession>
<comment type="caution">
    <text evidence="1">The sequence shown here is derived from an EMBL/GenBank/DDBJ whole genome shotgun (WGS) entry which is preliminary data.</text>
</comment>
<proteinExistence type="predicted"/>
<protein>
    <submittedName>
        <fullName evidence="1">Uncharacterized protein</fullName>
    </submittedName>
</protein>
<reference evidence="1" key="1">
    <citation type="thesis" date="2020" institute="ProQuest LLC" country="789 East Eisenhower Parkway, Ann Arbor, MI, USA">
        <title>Comparative Genomics and Chromosome Evolution.</title>
        <authorList>
            <person name="Mudd A.B."/>
        </authorList>
    </citation>
    <scope>NUCLEOTIDE SEQUENCE</scope>
    <source>
        <strain evidence="1">1538</strain>
        <tissue evidence="1">Blood</tissue>
    </source>
</reference>
<organism evidence="1 2">
    <name type="scientific">Pyxicephalus adspersus</name>
    <name type="common">African bullfrog</name>
    <dbReference type="NCBI Taxonomy" id="30357"/>
    <lineage>
        <taxon>Eukaryota</taxon>
        <taxon>Metazoa</taxon>
        <taxon>Chordata</taxon>
        <taxon>Craniata</taxon>
        <taxon>Vertebrata</taxon>
        <taxon>Euteleostomi</taxon>
        <taxon>Amphibia</taxon>
        <taxon>Batrachia</taxon>
        <taxon>Anura</taxon>
        <taxon>Neobatrachia</taxon>
        <taxon>Ranoidea</taxon>
        <taxon>Pyxicephalidae</taxon>
        <taxon>Pyxicephalinae</taxon>
        <taxon>Pyxicephalus</taxon>
    </lineage>
</organism>
<dbReference type="Proteomes" id="UP001181693">
    <property type="component" value="Unassembled WGS sequence"/>
</dbReference>
<name>A0AAV3A012_PYXAD</name>
<dbReference type="EMBL" id="DYDO01000007">
    <property type="protein sequence ID" value="DBA20359.1"/>
    <property type="molecule type" value="Genomic_DNA"/>
</dbReference>
<evidence type="ECO:0000313" key="2">
    <source>
        <dbReference type="Proteomes" id="UP001181693"/>
    </source>
</evidence>
<sequence>MSGVVFEVGFVFKAAYKTFFYVQFRTFSSTSLQNHYRFFSHLPNKIPRKRIACVLCSITFPEFIFILHPAVNSHSHLGYQCKAILLLLDSQRIPSNPLYVIA</sequence>
<dbReference type="AlphaFoldDB" id="A0AAV3A012"/>